<accession>A0A820RXY6</accession>
<organism evidence="1 2">
    <name type="scientific">Adineta steineri</name>
    <dbReference type="NCBI Taxonomy" id="433720"/>
    <lineage>
        <taxon>Eukaryota</taxon>
        <taxon>Metazoa</taxon>
        <taxon>Spiralia</taxon>
        <taxon>Gnathifera</taxon>
        <taxon>Rotifera</taxon>
        <taxon>Eurotatoria</taxon>
        <taxon>Bdelloidea</taxon>
        <taxon>Adinetida</taxon>
        <taxon>Adinetidae</taxon>
        <taxon>Adineta</taxon>
    </lineage>
</organism>
<reference evidence="1" key="1">
    <citation type="submission" date="2021-02" db="EMBL/GenBank/DDBJ databases">
        <authorList>
            <person name="Nowell W R."/>
        </authorList>
    </citation>
    <scope>NUCLEOTIDE SEQUENCE</scope>
</reference>
<name>A0A820RXY6_9BILA</name>
<feature type="non-terminal residue" evidence="1">
    <location>
        <position position="1"/>
    </location>
</feature>
<evidence type="ECO:0000313" key="1">
    <source>
        <dbReference type="EMBL" id="CAF4441814.1"/>
    </source>
</evidence>
<gene>
    <name evidence="1" type="ORF">OKA104_LOCUS53673</name>
</gene>
<dbReference type="EMBL" id="CAJOAY010033940">
    <property type="protein sequence ID" value="CAF4441814.1"/>
    <property type="molecule type" value="Genomic_DNA"/>
</dbReference>
<dbReference type="Proteomes" id="UP000663881">
    <property type="component" value="Unassembled WGS sequence"/>
</dbReference>
<protein>
    <submittedName>
        <fullName evidence="1">Uncharacterized protein</fullName>
    </submittedName>
</protein>
<evidence type="ECO:0000313" key="2">
    <source>
        <dbReference type="Proteomes" id="UP000663881"/>
    </source>
</evidence>
<comment type="caution">
    <text evidence="1">The sequence shown here is derived from an EMBL/GenBank/DDBJ whole genome shotgun (WGS) entry which is preliminary data.</text>
</comment>
<proteinExistence type="predicted"/>
<dbReference type="AlphaFoldDB" id="A0A820RXY6"/>
<sequence length="86" mass="10179">MRQEFGQTLNQHLTTQQDLPLTSDYVEEDKFTTMLIGLIRVKDEKYIDEIRSKFESFIFDIIEKTVTSNSKDNNLDKYNKTIVKNN</sequence>